<dbReference type="EMBL" id="BK015024">
    <property type="protein sequence ID" value="DAD87683.1"/>
    <property type="molecule type" value="Genomic_DNA"/>
</dbReference>
<proteinExistence type="predicted"/>
<sequence length="155" mass="18739">MKQSYSNLLRKMLIAIYQPIVTRIELFRATRMWQKGVKATIAKYKECGAPRFYMLYDQSHKDWAIMTYDPNRKCMLSYRRLVQMGKWKATRYFKNVEDIKAASYYYTPSKWGAIGCDADNKVRTTKLKNWQEYYMYRVSTLMFKLRIYKKKHGID</sequence>
<accession>A0A8S5N0M6</accession>
<protein>
    <submittedName>
        <fullName evidence="1">Uncharacterized protein</fullName>
    </submittedName>
</protein>
<organism evidence="1">
    <name type="scientific">Podoviridae sp. ctyhm34</name>
    <dbReference type="NCBI Taxonomy" id="2826595"/>
    <lineage>
        <taxon>Viruses</taxon>
        <taxon>Duplodnaviria</taxon>
        <taxon>Heunggongvirae</taxon>
        <taxon>Uroviricota</taxon>
        <taxon>Caudoviricetes</taxon>
    </lineage>
</organism>
<name>A0A8S5N0M6_9CAUD</name>
<reference evidence="1" key="1">
    <citation type="journal article" date="2021" name="Proc. Natl. Acad. Sci. U.S.A.">
        <title>A Catalog of Tens of Thousands of Viruses from Human Metagenomes Reveals Hidden Associations with Chronic Diseases.</title>
        <authorList>
            <person name="Tisza M.J."/>
            <person name="Buck C.B."/>
        </authorList>
    </citation>
    <scope>NUCLEOTIDE SEQUENCE</scope>
    <source>
        <strain evidence="1">Ctyhm34</strain>
    </source>
</reference>
<evidence type="ECO:0000313" key="1">
    <source>
        <dbReference type="EMBL" id="DAD87683.1"/>
    </source>
</evidence>